<proteinExistence type="predicted"/>
<dbReference type="InterPro" id="IPR018060">
    <property type="entry name" value="HTH_AraC"/>
</dbReference>
<evidence type="ECO:0000313" key="5">
    <source>
        <dbReference type="EMBL" id="PWC24248.1"/>
    </source>
</evidence>
<evidence type="ECO:0000313" key="7">
    <source>
        <dbReference type="Proteomes" id="UP000295985"/>
    </source>
</evidence>
<dbReference type="SMART" id="SM00342">
    <property type="entry name" value="HTH_ARAC"/>
    <property type="match status" value="1"/>
</dbReference>
<dbReference type="OrthoDB" id="5582699at2"/>
<evidence type="ECO:0000256" key="3">
    <source>
        <dbReference type="ARBA" id="ARBA00023163"/>
    </source>
</evidence>
<dbReference type="Pfam" id="PF12625">
    <property type="entry name" value="Arabinose_bd"/>
    <property type="match status" value="1"/>
</dbReference>
<dbReference type="GO" id="GO:0003700">
    <property type="term" value="F:DNA-binding transcription factor activity"/>
    <property type="evidence" value="ECO:0007669"/>
    <property type="project" value="InterPro"/>
</dbReference>
<dbReference type="Proteomes" id="UP000295985">
    <property type="component" value="Unassembled WGS sequence"/>
</dbReference>
<evidence type="ECO:0000256" key="1">
    <source>
        <dbReference type="ARBA" id="ARBA00023015"/>
    </source>
</evidence>
<dbReference type="InterPro" id="IPR032687">
    <property type="entry name" value="AraC-type_N"/>
</dbReference>
<sequence length="383" mass="43484">MNRPMKYPPTDNSCQSRSMPFIAAERERSGRSPSTNPRCIGIHDREFTLFQVSGLLLAAQEQNSPVKGLQRDLGIDLMRGDWPAATVSYMELRQVFEYLWLIGDRAELLFDHASRINFASFGTSGMAAMALSDCKAGIRFCAGHFRTPWNAVPESRGDGGMSLLHIPKFYDPEFRTAFEHFHFVNCFAVARSKTPGMRIADAVRFTRSGGISKSALEHYFGCPVYFDEDIAQIEFSRQWLDHPMPFIDSGLRARLARLLEEVLAGDTLRRQSTLQFLSAHLDEVRSSEDLARLLGISRRTLARLLDREGVSYSVLSREVRLTEARRMLRHGMSISAIAENLGFADDRSFRRAFLRWGGTSPSEYRRSWEQVGKELGDRLDGHF</sequence>
<organism evidence="5 7">
    <name type="scientific">Brenneria nigrifluens DSM 30175 = ATCC 13028</name>
    <dbReference type="NCBI Taxonomy" id="1121120"/>
    <lineage>
        <taxon>Bacteria</taxon>
        <taxon>Pseudomonadati</taxon>
        <taxon>Pseudomonadota</taxon>
        <taxon>Gammaproteobacteria</taxon>
        <taxon>Enterobacterales</taxon>
        <taxon>Pectobacteriaceae</taxon>
        <taxon>Brenneria</taxon>
    </lineage>
</organism>
<dbReference type="GO" id="GO:0005829">
    <property type="term" value="C:cytosol"/>
    <property type="evidence" value="ECO:0007669"/>
    <property type="project" value="TreeGrafter"/>
</dbReference>
<evidence type="ECO:0000313" key="8">
    <source>
        <dbReference type="Proteomes" id="UP000303847"/>
    </source>
</evidence>
<dbReference type="GO" id="GO:0000976">
    <property type="term" value="F:transcription cis-regulatory region binding"/>
    <property type="evidence" value="ECO:0007669"/>
    <property type="project" value="TreeGrafter"/>
</dbReference>
<reference evidence="5 7" key="1">
    <citation type="submission" date="2018-04" db="EMBL/GenBank/DDBJ databases">
        <title>Brenneria corticis sp.nov.</title>
        <authorList>
            <person name="Li Y."/>
        </authorList>
    </citation>
    <scope>NUCLEOTIDE SEQUENCE [LARGE SCALE GENOMIC DNA]</scope>
    <source>
        <strain evidence="5 7">LMG 2694</strain>
    </source>
</reference>
<dbReference type="AlphaFoldDB" id="A0A2U1URD1"/>
<reference evidence="6 8" key="2">
    <citation type="submission" date="2018-11" db="EMBL/GenBank/DDBJ databases">
        <title>Genome sequences of Brenneria nigrifluens and Brenneria rubrifaciens.</title>
        <authorList>
            <person name="Poret-Peterson A.T."/>
            <person name="McClean A.E."/>
            <person name="Kluepfel D.A."/>
        </authorList>
    </citation>
    <scope>NUCLEOTIDE SEQUENCE [LARGE SCALE GENOMIC DNA]</scope>
    <source>
        <strain evidence="6 8">ATCC 13028</strain>
    </source>
</reference>
<dbReference type="InterPro" id="IPR018062">
    <property type="entry name" value="HTH_AraC-typ_CS"/>
</dbReference>
<dbReference type="EMBL" id="CP034036">
    <property type="protein sequence ID" value="QCR06039.1"/>
    <property type="molecule type" value="Genomic_DNA"/>
</dbReference>
<gene>
    <name evidence="5" type="ORF">DDT54_10325</name>
    <name evidence="6" type="ORF">EH206_18805</name>
</gene>
<protein>
    <submittedName>
        <fullName evidence="5">AraC family transcriptional regulator</fullName>
    </submittedName>
</protein>
<dbReference type="PROSITE" id="PS01124">
    <property type="entry name" value="HTH_ARAC_FAMILY_2"/>
    <property type="match status" value="1"/>
</dbReference>
<feature type="domain" description="HTH araC/xylS-type" evidence="4">
    <location>
        <begin position="271"/>
        <end position="367"/>
    </location>
</feature>
<dbReference type="EMBL" id="QDKK01000015">
    <property type="protein sequence ID" value="PWC24248.1"/>
    <property type="molecule type" value="Genomic_DNA"/>
</dbReference>
<accession>A0A2U1URD1</accession>
<dbReference type="Gene3D" id="1.10.10.60">
    <property type="entry name" value="Homeodomain-like"/>
    <property type="match status" value="1"/>
</dbReference>
<keyword evidence="3" id="KW-0804">Transcription</keyword>
<dbReference type="PANTHER" id="PTHR47894:SF1">
    <property type="entry name" value="HTH-TYPE TRANSCRIPTIONAL REGULATOR VQSM"/>
    <property type="match status" value="1"/>
</dbReference>
<dbReference type="PROSITE" id="PS00041">
    <property type="entry name" value="HTH_ARAC_FAMILY_1"/>
    <property type="match status" value="1"/>
</dbReference>
<dbReference type="SUPFAM" id="SSF46689">
    <property type="entry name" value="Homeodomain-like"/>
    <property type="match status" value="1"/>
</dbReference>
<evidence type="ECO:0000259" key="4">
    <source>
        <dbReference type="PROSITE" id="PS01124"/>
    </source>
</evidence>
<dbReference type="Proteomes" id="UP000303847">
    <property type="component" value="Chromosome"/>
</dbReference>
<keyword evidence="8" id="KW-1185">Reference proteome</keyword>
<keyword evidence="2" id="KW-0238">DNA-binding</keyword>
<dbReference type="RefSeq" id="WP_009114455.1">
    <property type="nucleotide sequence ID" value="NZ_CP034036.1"/>
</dbReference>
<dbReference type="Pfam" id="PF12833">
    <property type="entry name" value="HTH_18"/>
    <property type="match status" value="1"/>
</dbReference>
<evidence type="ECO:0000313" key="6">
    <source>
        <dbReference type="EMBL" id="QCR06039.1"/>
    </source>
</evidence>
<name>A0A2U1URD1_9GAMM</name>
<dbReference type="InterPro" id="IPR009057">
    <property type="entry name" value="Homeodomain-like_sf"/>
</dbReference>
<keyword evidence="1" id="KW-0805">Transcription regulation</keyword>
<dbReference type="PANTHER" id="PTHR47894">
    <property type="entry name" value="HTH-TYPE TRANSCRIPTIONAL REGULATOR GADX"/>
    <property type="match status" value="1"/>
</dbReference>
<evidence type="ECO:0000256" key="2">
    <source>
        <dbReference type="ARBA" id="ARBA00023125"/>
    </source>
</evidence>